<dbReference type="EMBL" id="VSSQ01047610">
    <property type="protein sequence ID" value="MPN01617.1"/>
    <property type="molecule type" value="Genomic_DNA"/>
</dbReference>
<protein>
    <recommendedName>
        <fullName evidence="3">FlgN protein</fullName>
    </recommendedName>
</protein>
<dbReference type="Gene3D" id="1.20.58.300">
    <property type="entry name" value="FlgN-like"/>
    <property type="match status" value="1"/>
</dbReference>
<dbReference type="InterPro" id="IPR007809">
    <property type="entry name" value="FlgN-like"/>
</dbReference>
<dbReference type="Pfam" id="PF05130">
    <property type="entry name" value="FlgN"/>
    <property type="match status" value="1"/>
</dbReference>
<organism evidence="2">
    <name type="scientific">bioreactor metagenome</name>
    <dbReference type="NCBI Taxonomy" id="1076179"/>
    <lineage>
        <taxon>unclassified sequences</taxon>
        <taxon>metagenomes</taxon>
        <taxon>ecological metagenomes</taxon>
    </lineage>
</organism>
<evidence type="ECO:0000313" key="2">
    <source>
        <dbReference type="EMBL" id="MPN01617.1"/>
    </source>
</evidence>
<keyword evidence="1" id="KW-1005">Bacterial flagellum biogenesis</keyword>
<gene>
    <name evidence="2" type="ORF">SDC9_148827</name>
</gene>
<comment type="caution">
    <text evidence="2">The sequence shown here is derived from an EMBL/GenBank/DDBJ whole genome shotgun (WGS) entry which is preliminary data.</text>
</comment>
<dbReference type="SUPFAM" id="SSF140566">
    <property type="entry name" value="FlgN-like"/>
    <property type="match status" value="1"/>
</dbReference>
<reference evidence="2" key="1">
    <citation type="submission" date="2019-08" db="EMBL/GenBank/DDBJ databases">
        <authorList>
            <person name="Kucharzyk K."/>
            <person name="Murdoch R.W."/>
            <person name="Higgins S."/>
            <person name="Loffler F."/>
        </authorList>
    </citation>
    <scope>NUCLEOTIDE SEQUENCE</scope>
</reference>
<evidence type="ECO:0008006" key="3">
    <source>
        <dbReference type="Google" id="ProtNLM"/>
    </source>
</evidence>
<sequence length="137" mass="15854">MNSQLKVIIFEEKNIIKNLLTLLDEQYSLIIDKDVIKMDKIAKELDEAAKDLARIEIKRRNIMGSEASMKEVVEDSNDEKVKQAYEEIQTTLKMIEIQKEANEILIKQRLFFTKKMINCIKPNKGIGTYNAYGQVGK</sequence>
<accession>A0A645EIN6</accession>
<name>A0A645EIN6_9ZZZZ</name>
<proteinExistence type="predicted"/>
<dbReference type="AlphaFoldDB" id="A0A645EIN6"/>
<dbReference type="InterPro" id="IPR036679">
    <property type="entry name" value="FlgN-like_sf"/>
</dbReference>
<evidence type="ECO:0000256" key="1">
    <source>
        <dbReference type="ARBA" id="ARBA00022795"/>
    </source>
</evidence>
<dbReference type="GO" id="GO:0044780">
    <property type="term" value="P:bacterial-type flagellum assembly"/>
    <property type="evidence" value="ECO:0007669"/>
    <property type="project" value="InterPro"/>
</dbReference>